<evidence type="ECO:0000313" key="2">
    <source>
        <dbReference type="Proteomes" id="UP001642484"/>
    </source>
</evidence>
<gene>
    <name evidence="1" type="ORF">CCMP2556_LOCUS42663</name>
</gene>
<dbReference type="Proteomes" id="UP001642484">
    <property type="component" value="Unassembled WGS sequence"/>
</dbReference>
<proteinExistence type="predicted"/>
<name>A0ABP0QKW4_9DINO</name>
<protein>
    <submittedName>
        <fullName evidence="1">Uncharacterized protein</fullName>
    </submittedName>
</protein>
<feature type="non-terminal residue" evidence="1">
    <location>
        <position position="120"/>
    </location>
</feature>
<organism evidence="1 2">
    <name type="scientific">Durusdinium trenchii</name>
    <dbReference type="NCBI Taxonomy" id="1381693"/>
    <lineage>
        <taxon>Eukaryota</taxon>
        <taxon>Sar</taxon>
        <taxon>Alveolata</taxon>
        <taxon>Dinophyceae</taxon>
        <taxon>Suessiales</taxon>
        <taxon>Symbiodiniaceae</taxon>
        <taxon>Durusdinium</taxon>
    </lineage>
</organism>
<feature type="non-terminal residue" evidence="1">
    <location>
        <position position="1"/>
    </location>
</feature>
<accession>A0ABP0QKW4</accession>
<comment type="caution">
    <text evidence="1">The sequence shown here is derived from an EMBL/GenBank/DDBJ whole genome shotgun (WGS) entry which is preliminary data.</text>
</comment>
<sequence length="120" mass="13495">VAKEEANYKLCRVKKMMRGGTKLLCDFSATRERKFLCFFVFESTPGQLDSRRKLGEESWFEDATVGRKKGVDPEEGPGEFWAQIGGFLARFGADPVGKPLDANHDFGMLSPQNSINFLLK</sequence>
<dbReference type="EMBL" id="CAXAMN010024650">
    <property type="protein sequence ID" value="CAK9088475.1"/>
    <property type="molecule type" value="Genomic_DNA"/>
</dbReference>
<evidence type="ECO:0000313" key="1">
    <source>
        <dbReference type="EMBL" id="CAK9088475.1"/>
    </source>
</evidence>
<reference evidence="1 2" key="1">
    <citation type="submission" date="2024-02" db="EMBL/GenBank/DDBJ databases">
        <authorList>
            <person name="Chen Y."/>
            <person name="Shah S."/>
            <person name="Dougan E. K."/>
            <person name="Thang M."/>
            <person name="Chan C."/>
        </authorList>
    </citation>
    <scope>NUCLEOTIDE SEQUENCE [LARGE SCALE GENOMIC DNA]</scope>
</reference>
<keyword evidence="2" id="KW-1185">Reference proteome</keyword>